<evidence type="ECO:0000313" key="3">
    <source>
        <dbReference type="Proteomes" id="UP000267027"/>
    </source>
</evidence>
<organism evidence="4">
    <name type="scientific">Angiostrongylus costaricensis</name>
    <name type="common">Nematode worm</name>
    <dbReference type="NCBI Taxonomy" id="334426"/>
    <lineage>
        <taxon>Eukaryota</taxon>
        <taxon>Metazoa</taxon>
        <taxon>Ecdysozoa</taxon>
        <taxon>Nematoda</taxon>
        <taxon>Chromadorea</taxon>
        <taxon>Rhabditida</taxon>
        <taxon>Rhabditina</taxon>
        <taxon>Rhabditomorpha</taxon>
        <taxon>Strongyloidea</taxon>
        <taxon>Metastrongylidae</taxon>
        <taxon>Angiostrongylus</taxon>
    </lineage>
</organism>
<evidence type="ECO:0000313" key="2">
    <source>
        <dbReference type="EMBL" id="VDM52291.1"/>
    </source>
</evidence>
<evidence type="ECO:0000256" key="1">
    <source>
        <dbReference type="SAM" id="MobiDB-lite"/>
    </source>
</evidence>
<feature type="region of interest" description="Disordered" evidence="1">
    <location>
        <begin position="1"/>
        <end position="66"/>
    </location>
</feature>
<keyword evidence="3" id="KW-1185">Reference proteome</keyword>
<dbReference type="WBParaSite" id="ACOC_0000070501-mRNA-1">
    <property type="protein sequence ID" value="ACOC_0000070501-mRNA-1"/>
    <property type="gene ID" value="ACOC_0000070501"/>
</dbReference>
<feature type="compositionally biased region" description="Basic and acidic residues" evidence="1">
    <location>
        <begin position="27"/>
        <end position="55"/>
    </location>
</feature>
<dbReference type="STRING" id="334426.A0A0R3PAS9"/>
<feature type="compositionally biased region" description="Polar residues" evidence="1">
    <location>
        <begin position="1"/>
        <end position="22"/>
    </location>
</feature>
<protein>
    <submittedName>
        <fullName evidence="2 4">Uncharacterized protein</fullName>
    </submittedName>
</protein>
<dbReference type="EMBL" id="UYYA01000082">
    <property type="protein sequence ID" value="VDM52291.1"/>
    <property type="molecule type" value="Genomic_DNA"/>
</dbReference>
<dbReference type="Proteomes" id="UP000267027">
    <property type="component" value="Unassembled WGS sequence"/>
</dbReference>
<feature type="region of interest" description="Disordered" evidence="1">
    <location>
        <begin position="159"/>
        <end position="186"/>
    </location>
</feature>
<gene>
    <name evidence="2" type="ORF">ACOC_LOCUS706</name>
</gene>
<reference evidence="4" key="1">
    <citation type="submission" date="2017-02" db="UniProtKB">
        <authorList>
            <consortium name="WormBaseParasite"/>
        </authorList>
    </citation>
    <scope>IDENTIFICATION</scope>
</reference>
<dbReference type="OMA" id="NIIEKNW"/>
<accession>A0A0R3PAS9</accession>
<reference evidence="2 3" key="2">
    <citation type="submission" date="2018-11" db="EMBL/GenBank/DDBJ databases">
        <authorList>
            <consortium name="Pathogen Informatics"/>
        </authorList>
    </citation>
    <scope>NUCLEOTIDE SEQUENCE [LARGE SCALE GENOMIC DNA]</scope>
    <source>
        <strain evidence="2 3">Costa Rica</strain>
    </source>
</reference>
<dbReference type="OrthoDB" id="5826809at2759"/>
<feature type="compositionally biased region" description="Gly residues" evidence="1">
    <location>
        <begin position="159"/>
        <end position="171"/>
    </location>
</feature>
<dbReference type="AlphaFoldDB" id="A0A0R3PAS9"/>
<evidence type="ECO:0000313" key="4">
    <source>
        <dbReference type="WBParaSite" id="ACOC_0000070501-mRNA-1"/>
    </source>
</evidence>
<proteinExistence type="predicted"/>
<sequence>MSQYGSSGNLSNYRDRTSSPAYSSLGKHKDDYNRFETARHAAAKRNERQKSEESRFQAFGDRPGSGVEMTTHHWQGGEIITDPSQLPKGIKPRRLYYSPIGDGTVAADGIELKRRPVDLSPRVTITQLTHVDRGQKGHDGVNVYEKSWTNTVGSHLGSEGGYGSDFGGPGSGRNSRADALSPAGGDNYGRGTHGTILLWFIVDDSDPCACLFSVASSVFSDPMYRFDTKTGYLITNPRELIHQYATTTPVAVMEANDNTPTTTVITKQSLYRKTEESTEERFSPYAPYKCSNNVQSPNKFVRQLRDETMTNTQREANSHVEPLNQRDAYADQKINDIRSKTHNIRGGHDDIENLTRQLVHDLHTSSRC</sequence>
<name>A0A0R3PAS9_ANGCS</name>